<dbReference type="Gene3D" id="2.40.128.290">
    <property type="entry name" value="Uncharacterised protein Atu4866, PF11512"/>
    <property type="match status" value="1"/>
</dbReference>
<evidence type="ECO:0008006" key="3">
    <source>
        <dbReference type="Google" id="ProtNLM"/>
    </source>
</evidence>
<keyword evidence="2" id="KW-1185">Reference proteome</keyword>
<proteinExistence type="predicted"/>
<evidence type="ECO:0000313" key="2">
    <source>
        <dbReference type="Proteomes" id="UP000568022"/>
    </source>
</evidence>
<dbReference type="EMBL" id="JACHJE010000014">
    <property type="protein sequence ID" value="MBB5128752.1"/>
    <property type="molecule type" value="Genomic_DNA"/>
</dbReference>
<evidence type="ECO:0000313" key="1">
    <source>
        <dbReference type="EMBL" id="MBB5128752.1"/>
    </source>
</evidence>
<dbReference type="AlphaFoldDB" id="A0A7W8BSE9"/>
<accession>A0A7W8BSE9</accession>
<reference evidence="1 2" key="1">
    <citation type="submission" date="2020-08" db="EMBL/GenBank/DDBJ databases">
        <title>Genomic Encyclopedia of Type Strains, Phase III (KMG-III): the genomes of soil and plant-associated and newly described type strains.</title>
        <authorList>
            <person name="Whitman W."/>
        </authorList>
    </citation>
    <scope>NUCLEOTIDE SEQUENCE [LARGE SCALE GENOMIC DNA]</scope>
    <source>
        <strain evidence="1 2">CECT 3226</strain>
    </source>
</reference>
<sequence>MSHPYVGMWVTADHHIRQELLADGRYDEARGDRESAYTGRYWVEGDHIRYADDTGFTADGTFDSDVLYHGGYVFYREGSAAHREAAMRRK</sequence>
<name>A0A7W8BSE9_9ACTN</name>
<dbReference type="Proteomes" id="UP000568022">
    <property type="component" value="Unassembled WGS sequence"/>
</dbReference>
<comment type="caution">
    <text evidence="1">The sequence shown here is derived from an EMBL/GenBank/DDBJ whole genome shotgun (WGS) entry which is preliminary data.</text>
</comment>
<dbReference type="InterPro" id="IPR020955">
    <property type="entry name" value="Uncharacterised_Atu4866"/>
</dbReference>
<protein>
    <recommendedName>
        <fullName evidence="3">Agrobacterium tumefaciens protein Atu4866</fullName>
    </recommendedName>
</protein>
<gene>
    <name evidence="1" type="ORF">FHS32_005529</name>
</gene>
<organism evidence="1 2">
    <name type="scientific">Streptomyces griseoloalbus</name>
    <dbReference type="NCBI Taxonomy" id="67303"/>
    <lineage>
        <taxon>Bacteria</taxon>
        <taxon>Bacillati</taxon>
        <taxon>Actinomycetota</taxon>
        <taxon>Actinomycetes</taxon>
        <taxon>Kitasatosporales</taxon>
        <taxon>Streptomycetaceae</taxon>
        <taxon>Streptomyces</taxon>
    </lineage>
</organism>
<dbReference type="Pfam" id="PF11512">
    <property type="entry name" value="Atu4866"/>
    <property type="match status" value="1"/>
</dbReference>
<dbReference type="InterPro" id="IPR038646">
    <property type="entry name" value="Atu4866-like_sf"/>
</dbReference>